<dbReference type="Pfam" id="PF00501">
    <property type="entry name" value="AMP-binding"/>
    <property type="match status" value="1"/>
</dbReference>
<dbReference type="Pfam" id="PF18563">
    <property type="entry name" value="TubC_N"/>
    <property type="match status" value="1"/>
</dbReference>
<dbReference type="InterPro" id="IPR023213">
    <property type="entry name" value="CAT-like_dom_sf"/>
</dbReference>
<evidence type="ECO:0000256" key="2">
    <source>
        <dbReference type="ARBA" id="ARBA00022450"/>
    </source>
</evidence>
<name>U4R4W8_9FIRM</name>
<dbReference type="STRING" id="1330534.L323_03265"/>
<protein>
    <recommendedName>
        <fullName evidence="4">Carrier domain-containing protein</fullName>
    </recommendedName>
</protein>
<dbReference type="InterPro" id="IPR045851">
    <property type="entry name" value="AMP-bd_C_sf"/>
</dbReference>
<dbReference type="CDD" id="cd19531">
    <property type="entry name" value="LCL_NRPS-like"/>
    <property type="match status" value="1"/>
</dbReference>
<organism evidence="5 6">
    <name type="scientific">Ruminiclostridium papyrosolvens C7</name>
    <dbReference type="NCBI Taxonomy" id="1330534"/>
    <lineage>
        <taxon>Bacteria</taxon>
        <taxon>Bacillati</taxon>
        <taxon>Bacillota</taxon>
        <taxon>Clostridia</taxon>
        <taxon>Eubacteriales</taxon>
        <taxon>Oscillospiraceae</taxon>
        <taxon>Ruminiclostridium</taxon>
    </lineage>
</organism>
<dbReference type="SUPFAM" id="SSF56801">
    <property type="entry name" value="Acetyl-CoA synthetase-like"/>
    <property type="match status" value="1"/>
</dbReference>
<gene>
    <name evidence="5" type="ORF">L323_03265</name>
</gene>
<evidence type="ECO:0000256" key="3">
    <source>
        <dbReference type="ARBA" id="ARBA00022553"/>
    </source>
</evidence>
<evidence type="ECO:0000256" key="1">
    <source>
        <dbReference type="ARBA" id="ARBA00001957"/>
    </source>
</evidence>
<dbReference type="InterPro" id="IPR025110">
    <property type="entry name" value="AMP-bd_C"/>
</dbReference>
<dbReference type="GO" id="GO:0005737">
    <property type="term" value="C:cytoplasm"/>
    <property type="evidence" value="ECO:0007669"/>
    <property type="project" value="TreeGrafter"/>
</dbReference>
<feature type="domain" description="Carrier" evidence="4">
    <location>
        <begin position="1055"/>
        <end position="1130"/>
    </location>
</feature>
<dbReference type="Gene3D" id="1.10.1200.10">
    <property type="entry name" value="ACP-like"/>
    <property type="match status" value="1"/>
</dbReference>
<dbReference type="GO" id="GO:0003824">
    <property type="term" value="F:catalytic activity"/>
    <property type="evidence" value="ECO:0007669"/>
    <property type="project" value="InterPro"/>
</dbReference>
<evidence type="ECO:0000313" key="6">
    <source>
        <dbReference type="Proteomes" id="UP000016860"/>
    </source>
</evidence>
<dbReference type="PATRIC" id="fig|1330534.3.peg.651"/>
<dbReference type="Gene3D" id="3.30.559.10">
    <property type="entry name" value="Chloramphenicol acetyltransferase-like domain"/>
    <property type="match status" value="1"/>
</dbReference>
<evidence type="ECO:0000259" key="4">
    <source>
        <dbReference type="PROSITE" id="PS50075"/>
    </source>
</evidence>
<dbReference type="SUPFAM" id="SSF47336">
    <property type="entry name" value="ACP-like"/>
    <property type="match status" value="1"/>
</dbReference>
<dbReference type="PANTHER" id="PTHR45527">
    <property type="entry name" value="NONRIBOSOMAL PEPTIDE SYNTHETASE"/>
    <property type="match status" value="1"/>
</dbReference>
<sequence length="1174" mass="134146">MGELTYGYSNSSFDKSINEIINELENKDIKLWVEGESLRCKAPKGVMDKELGELIQSRKEEIIKYYKIKEAQNNLFQPIQKAEEKEYYPLSEAQKRMYFISQFDNSNLSYNLSNALYIEGNIDLKRLEGTFKSLIKRHEGLRTSFKNIDGEPVQCINTDVDFEIEFIKSEKETEELLNDFKRPYDLDKAPLFRVGLVEQAQDRHILIMDMHHIISDGSSKDIISNDLIKLYNNEILPELKIQYKDFSEWYTNNILNSEVLYSQERYWLNMFKGEINIPDLPTDYSRANTPDYSGRQISFTTGVELGNRLKQIANHENMTLFCLLLAAYKVILAKASGSEDVVVGIPVSGRNHEEVENIVGMFINTLAIRSNPERAKTFREYAIEVSETMFRAIDNQDYQFDMLLGKLNINRNLGRNPLFDTIFNSQNYSASRGYSSGNIDNVKFLPCQCESNTTTFDITMYFQEQGGDIRFTCTYRTSLFKHSTIEYLMGEYLKLLEEVVLDTDKPISDYRIFCKSSLPRIKDSVTLDTPFVKFPEEELQQSIVKYFEKQVCKYKYKTAIKNGNYQISYEELNLESNRIARYIDAYKDVENKPVALLFEHGADMVTAILGVLKTGRIFVPLEPSNAEERLIYMLKDSGAGVLLCNSNTEELAKRLADLGEISVQIINTEHIDRNNSDGNLNINVDPGREAYILYTSGSTGKPKGVVQNHSNILRFMGTYINKLHINSEDKLVLLTSYSHAVGIIDIFSTLLSGGTLCIFDLKSKGNMRDLGHLIINEEITIFHSVPMVYRYFIEELSEEKTLYKVRLIILGGEAVNKSDVELYRKYFSDSCKFVNFLGASEVLVATFKFIDKETVIPRETVSAGYPVNEVKVLIINEHNEEARVYEVGEIVYESECLALRYWNMPELTDSVFIANPLTGDGRVYKSGDLGRILPDGSLEYIGRNDNQVKIRGLRVELNEIEAIIDTLDGIEKSIVNAYKKSDGDSYLVAYFIAREGVNIDGREIRELLKRKLPEYMIPSYYIQLEKLPVTVTGKIDRKALPEPNNAIPATEEYSAPTNSIEEELIAIWEDELGKKGIGINHNFFESGGTSLKILKVHSKLDKIYPGATTVTDLFSYPTISKLASYIYSSQNSLTEHEKEKTEISFEKEVSNIFSQLKDGSINLDEAVKSLFREE</sequence>
<dbReference type="Pfam" id="PF00668">
    <property type="entry name" value="Condensation"/>
    <property type="match status" value="1"/>
</dbReference>
<keyword evidence="2" id="KW-0596">Phosphopantetheine</keyword>
<dbReference type="Gene3D" id="1.10.10.1830">
    <property type="entry name" value="Non-ribosomal peptide synthase, adenylation domain"/>
    <property type="match status" value="1"/>
</dbReference>
<dbReference type="InterPro" id="IPR042099">
    <property type="entry name" value="ANL_N_sf"/>
</dbReference>
<dbReference type="InterPro" id="IPR001242">
    <property type="entry name" value="Condensation_dom"/>
</dbReference>
<dbReference type="Gene3D" id="3.30.559.30">
    <property type="entry name" value="Nonribosomal peptide synthetase, condensation domain"/>
    <property type="match status" value="1"/>
</dbReference>
<dbReference type="EMBL" id="ATAY01000017">
    <property type="protein sequence ID" value="EPR13630.1"/>
    <property type="molecule type" value="Genomic_DNA"/>
</dbReference>
<dbReference type="GO" id="GO:0031177">
    <property type="term" value="F:phosphopantetheine binding"/>
    <property type="evidence" value="ECO:0007669"/>
    <property type="project" value="TreeGrafter"/>
</dbReference>
<dbReference type="GO" id="GO:0043041">
    <property type="term" value="P:amino acid activation for nonribosomal peptide biosynthetic process"/>
    <property type="evidence" value="ECO:0007669"/>
    <property type="project" value="TreeGrafter"/>
</dbReference>
<dbReference type="Pfam" id="PF13193">
    <property type="entry name" value="AMP-binding_C"/>
    <property type="match status" value="1"/>
</dbReference>
<dbReference type="Proteomes" id="UP000016860">
    <property type="component" value="Unassembled WGS sequence"/>
</dbReference>
<dbReference type="InterPro" id="IPR041464">
    <property type="entry name" value="TubC_N"/>
</dbReference>
<dbReference type="InterPro" id="IPR010071">
    <property type="entry name" value="AA_adenyl_dom"/>
</dbReference>
<dbReference type="PROSITE" id="PS50075">
    <property type="entry name" value="CARRIER"/>
    <property type="match status" value="1"/>
</dbReference>
<dbReference type="GO" id="GO:0044550">
    <property type="term" value="P:secondary metabolite biosynthetic process"/>
    <property type="evidence" value="ECO:0007669"/>
    <property type="project" value="TreeGrafter"/>
</dbReference>
<dbReference type="InterPro" id="IPR009081">
    <property type="entry name" value="PP-bd_ACP"/>
</dbReference>
<dbReference type="InterPro" id="IPR000873">
    <property type="entry name" value="AMP-dep_synth/lig_dom"/>
</dbReference>
<dbReference type="CDD" id="cd05930">
    <property type="entry name" value="A_NRPS"/>
    <property type="match status" value="1"/>
</dbReference>
<dbReference type="InterPro" id="IPR020845">
    <property type="entry name" value="AMP-binding_CS"/>
</dbReference>
<dbReference type="OrthoDB" id="51171at2"/>
<dbReference type="FunFam" id="3.30.300.30:FF:000010">
    <property type="entry name" value="Enterobactin synthetase component F"/>
    <property type="match status" value="1"/>
</dbReference>
<reference evidence="5 6" key="1">
    <citation type="journal article" date="2013" name="Genome Announc.">
        <title>Draft Genome Sequence of the Cellulolytic Bacterium Clostridium papyrosolvens C7 (ATCC 700395).</title>
        <authorList>
            <person name="Zepeda V."/>
            <person name="Dassa B."/>
            <person name="Borovok I."/>
            <person name="Lamed R."/>
            <person name="Bayer E.A."/>
            <person name="Cate J.H."/>
        </authorList>
    </citation>
    <scope>NUCLEOTIDE SEQUENCE [LARGE SCALE GENOMIC DNA]</scope>
    <source>
        <strain evidence="5 6">C7</strain>
    </source>
</reference>
<dbReference type="Pfam" id="PF00550">
    <property type="entry name" value="PP-binding"/>
    <property type="match status" value="1"/>
</dbReference>
<dbReference type="SUPFAM" id="SSF52777">
    <property type="entry name" value="CoA-dependent acyltransferases"/>
    <property type="match status" value="2"/>
</dbReference>
<dbReference type="RefSeq" id="WP_020814272.1">
    <property type="nucleotide sequence ID" value="NZ_ATAY01000017.1"/>
</dbReference>
<evidence type="ECO:0000313" key="5">
    <source>
        <dbReference type="EMBL" id="EPR13630.1"/>
    </source>
</evidence>
<accession>U4R4W8</accession>
<dbReference type="NCBIfam" id="TIGR01733">
    <property type="entry name" value="AA-adenyl-dom"/>
    <property type="match status" value="1"/>
</dbReference>
<comment type="cofactor">
    <cofactor evidence="1">
        <name>pantetheine 4'-phosphate</name>
        <dbReference type="ChEBI" id="CHEBI:47942"/>
    </cofactor>
</comment>
<dbReference type="PANTHER" id="PTHR45527:SF1">
    <property type="entry name" value="FATTY ACID SYNTHASE"/>
    <property type="match status" value="1"/>
</dbReference>
<dbReference type="Gene3D" id="3.30.300.30">
    <property type="match status" value="1"/>
</dbReference>
<proteinExistence type="predicted"/>
<comment type="caution">
    <text evidence="5">The sequence shown here is derived from an EMBL/GenBank/DDBJ whole genome shotgun (WGS) entry which is preliminary data.</text>
</comment>
<dbReference type="PROSITE" id="PS00455">
    <property type="entry name" value="AMP_BINDING"/>
    <property type="match status" value="1"/>
</dbReference>
<dbReference type="GO" id="GO:0008610">
    <property type="term" value="P:lipid biosynthetic process"/>
    <property type="evidence" value="ECO:0007669"/>
    <property type="project" value="UniProtKB-ARBA"/>
</dbReference>
<keyword evidence="3" id="KW-0597">Phosphoprotein</keyword>
<dbReference type="Gene3D" id="3.40.50.12780">
    <property type="entry name" value="N-terminal domain of ligase-like"/>
    <property type="match status" value="1"/>
</dbReference>
<dbReference type="AlphaFoldDB" id="U4R4W8"/>
<dbReference type="InterPro" id="IPR036736">
    <property type="entry name" value="ACP-like_sf"/>
</dbReference>
<dbReference type="InterPro" id="IPR044894">
    <property type="entry name" value="TubC_N_sf"/>
</dbReference>